<evidence type="ECO:0000256" key="4">
    <source>
        <dbReference type="ARBA" id="ARBA00022692"/>
    </source>
</evidence>
<evidence type="ECO:0000256" key="5">
    <source>
        <dbReference type="ARBA" id="ARBA00022989"/>
    </source>
</evidence>
<dbReference type="Pfam" id="PF01757">
    <property type="entry name" value="Acyl_transf_3"/>
    <property type="match status" value="1"/>
</dbReference>
<evidence type="ECO:0000256" key="6">
    <source>
        <dbReference type="ARBA" id="ARBA00023136"/>
    </source>
</evidence>
<keyword evidence="11" id="KW-1185">Reference proteome</keyword>
<comment type="subcellular location">
    <subcellularLocation>
        <location evidence="1">Cell membrane</location>
        <topology evidence="1">Multi-pass membrane protein</topology>
    </subcellularLocation>
</comment>
<feature type="transmembrane region" description="Helical" evidence="8">
    <location>
        <begin position="104"/>
        <end position="126"/>
    </location>
</feature>
<feature type="transmembrane region" description="Helical" evidence="8">
    <location>
        <begin position="259"/>
        <end position="283"/>
    </location>
</feature>
<dbReference type="OrthoDB" id="9814956at2"/>
<evidence type="ECO:0000313" key="11">
    <source>
        <dbReference type="Proteomes" id="UP000295122"/>
    </source>
</evidence>
<organism evidence="10 11">
    <name type="scientific">Enterovirga rhinocerotis</name>
    <dbReference type="NCBI Taxonomy" id="1339210"/>
    <lineage>
        <taxon>Bacteria</taxon>
        <taxon>Pseudomonadati</taxon>
        <taxon>Pseudomonadota</taxon>
        <taxon>Alphaproteobacteria</taxon>
        <taxon>Hyphomicrobiales</taxon>
        <taxon>Methylobacteriaceae</taxon>
        <taxon>Enterovirga</taxon>
    </lineage>
</organism>
<sequence>MEIVSYAPQGGDRPPEGRPLGPVVPTGAAPRLDWVDTAKGICIVLVVMMHATLGVEAAMGREGFMHWAVAFSKPFRMPDFFLLSGLFLSRVIDRPWRVYADKRVLHFAYFYVLWLVIQSAVKFSQVSDGTIVGFLQHLAVSMVEPFSTLWFVYLLAVFSVVTKLLRPVPGLVVLAAAALLQMAPIETGYLLIDEFCERWVFFLAGYLFADRIFRLAEFARTHVAASLAGLGIWAVINGGLAFTPASFLGATTLAELPGISLLLGLAGAAAIVVIGVLLTRARVAEPLRYAGSKSIAIYLTFFLPMAFTRLLLTRYEVISDPGIVAAIVTLVAVLFPLLCERLVRGTRFGFLYERPSWARLTPKTGQEPPLSPPAEQPKIDLSRALRSHRGEAAA</sequence>
<dbReference type="PANTHER" id="PTHR40074">
    <property type="entry name" value="O-ACETYLTRANSFERASE WECH"/>
    <property type="match status" value="1"/>
</dbReference>
<keyword evidence="5 8" id="KW-1133">Transmembrane helix</keyword>
<evidence type="ECO:0000256" key="2">
    <source>
        <dbReference type="ARBA" id="ARBA00007400"/>
    </source>
</evidence>
<dbReference type="AlphaFoldDB" id="A0A4R7C490"/>
<dbReference type="EMBL" id="SNZR01000011">
    <property type="protein sequence ID" value="TDR93294.1"/>
    <property type="molecule type" value="Genomic_DNA"/>
</dbReference>
<feature type="domain" description="Acyltransferase 3" evidence="9">
    <location>
        <begin position="33"/>
        <end position="339"/>
    </location>
</feature>
<feature type="transmembrane region" description="Helical" evidence="8">
    <location>
        <begin position="223"/>
        <end position="247"/>
    </location>
</feature>
<keyword evidence="4 8" id="KW-0812">Transmembrane</keyword>
<gene>
    <name evidence="10" type="ORF">EV668_0550</name>
</gene>
<feature type="transmembrane region" description="Helical" evidence="8">
    <location>
        <begin position="198"/>
        <end position="216"/>
    </location>
</feature>
<keyword evidence="3" id="KW-1003">Cell membrane</keyword>
<evidence type="ECO:0000256" key="1">
    <source>
        <dbReference type="ARBA" id="ARBA00004651"/>
    </source>
</evidence>
<dbReference type="Proteomes" id="UP000295122">
    <property type="component" value="Unassembled WGS sequence"/>
</dbReference>
<accession>A0A4R7C490</accession>
<feature type="transmembrane region" description="Helical" evidence="8">
    <location>
        <begin position="295"/>
        <end position="312"/>
    </location>
</feature>
<comment type="similarity">
    <text evidence="2">Belongs to the acyltransferase 3 family.</text>
</comment>
<proteinExistence type="inferred from homology"/>
<dbReference type="GO" id="GO:0005886">
    <property type="term" value="C:plasma membrane"/>
    <property type="evidence" value="ECO:0007669"/>
    <property type="project" value="UniProtKB-SubCell"/>
</dbReference>
<evidence type="ECO:0000313" key="10">
    <source>
        <dbReference type="EMBL" id="TDR93294.1"/>
    </source>
</evidence>
<dbReference type="GO" id="GO:0009246">
    <property type="term" value="P:enterobacterial common antigen biosynthetic process"/>
    <property type="evidence" value="ECO:0007669"/>
    <property type="project" value="TreeGrafter"/>
</dbReference>
<protein>
    <submittedName>
        <fullName evidence="10">Putative membrane protein YcfT</fullName>
    </submittedName>
</protein>
<feature type="transmembrane region" description="Helical" evidence="8">
    <location>
        <begin position="75"/>
        <end position="92"/>
    </location>
</feature>
<keyword evidence="6 8" id="KW-0472">Membrane</keyword>
<evidence type="ECO:0000259" key="9">
    <source>
        <dbReference type="Pfam" id="PF01757"/>
    </source>
</evidence>
<feature type="transmembrane region" description="Helical" evidence="8">
    <location>
        <begin position="318"/>
        <end position="338"/>
    </location>
</feature>
<feature type="transmembrane region" description="Helical" evidence="8">
    <location>
        <begin position="37"/>
        <end position="55"/>
    </location>
</feature>
<dbReference type="PANTHER" id="PTHR40074:SF4">
    <property type="entry name" value="INNER MEMBRANE PROTEIN YCFT"/>
    <property type="match status" value="1"/>
</dbReference>
<reference evidence="10 11" key="1">
    <citation type="submission" date="2019-03" db="EMBL/GenBank/DDBJ databases">
        <title>Genomic Encyclopedia of Type Strains, Phase IV (KMG-IV): sequencing the most valuable type-strain genomes for metagenomic binning, comparative biology and taxonomic classification.</title>
        <authorList>
            <person name="Goeker M."/>
        </authorList>
    </citation>
    <scope>NUCLEOTIDE SEQUENCE [LARGE SCALE GENOMIC DNA]</scope>
    <source>
        <strain evidence="10 11">DSM 25903</strain>
    </source>
</reference>
<comment type="caution">
    <text evidence="10">The sequence shown here is derived from an EMBL/GenBank/DDBJ whole genome shotgun (WGS) entry which is preliminary data.</text>
</comment>
<feature type="transmembrane region" description="Helical" evidence="8">
    <location>
        <begin position="146"/>
        <end position="165"/>
    </location>
</feature>
<evidence type="ECO:0000256" key="7">
    <source>
        <dbReference type="SAM" id="MobiDB-lite"/>
    </source>
</evidence>
<evidence type="ECO:0000256" key="8">
    <source>
        <dbReference type="SAM" id="Phobius"/>
    </source>
</evidence>
<dbReference type="InterPro" id="IPR002656">
    <property type="entry name" value="Acyl_transf_3_dom"/>
</dbReference>
<dbReference type="GO" id="GO:0016413">
    <property type="term" value="F:O-acetyltransferase activity"/>
    <property type="evidence" value="ECO:0007669"/>
    <property type="project" value="TreeGrafter"/>
</dbReference>
<name>A0A4R7C490_9HYPH</name>
<evidence type="ECO:0000256" key="3">
    <source>
        <dbReference type="ARBA" id="ARBA00022475"/>
    </source>
</evidence>
<feature type="region of interest" description="Disordered" evidence="7">
    <location>
        <begin position="1"/>
        <end position="22"/>
    </location>
</feature>
<feature type="transmembrane region" description="Helical" evidence="8">
    <location>
        <begin position="172"/>
        <end position="192"/>
    </location>
</feature>